<keyword evidence="8" id="KW-0675">Receptor</keyword>
<dbReference type="RefSeq" id="WP_076929560.1">
    <property type="nucleotide sequence ID" value="NZ_LT605205.1"/>
</dbReference>
<dbReference type="InterPro" id="IPR039426">
    <property type="entry name" value="TonB-dep_rcpt-like"/>
</dbReference>
<keyword evidence="5 12" id="KW-0732">Signal</keyword>
<dbReference type="GO" id="GO:0044718">
    <property type="term" value="P:siderophore transmembrane transport"/>
    <property type="evidence" value="ECO:0007669"/>
    <property type="project" value="TreeGrafter"/>
</dbReference>
<keyword evidence="9 10" id="KW-0998">Cell outer membrane</keyword>
<evidence type="ECO:0000313" key="15">
    <source>
        <dbReference type="EMBL" id="SCD19952.1"/>
    </source>
</evidence>
<evidence type="ECO:0000256" key="12">
    <source>
        <dbReference type="SAM" id="SignalP"/>
    </source>
</evidence>
<evidence type="ECO:0000256" key="11">
    <source>
        <dbReference type="RuleBase" id="RU003357"/>
    </source>
</evidence>
<keyword evidence="6 11" id="KW-0798">TonB box</keyword>
<evidence type="ECO:0000256" key="9">
    <source>
        <dbReference type="ARBA" id="ARBA00023237"/>
    </source>
</evidence>
<dbReference type="PANTHER" id="PTHR30069">
    <property type="entry name" value="TONB-DEPENDENT OUTER MEMBRANE RECEPTOR"/>
    <property type="match status" value="1"/>
</dbReference>
<reference evidence="15 16" key="1">
    <citation type="submission" date="2016-08" db="EMBL/GenBank/DDBJ databases">
        <authorList>
            <person name="Seilhamer J.J."/>
        </authorList>
    </citation>
    <scope>NUCLEOTIDE SEQUENCE [LARGE SCALE GENOMIC DNA]</scope>
    <source>
        <strain evidence="15">M3/6</strain>
    </source>
</reference>
<accession>A0A1R3T1M2</accession>
<keyword evidence="7 10" id="KW-0472">Membrane</keyword>
<evidence type="ECO:0000256" key="3">
    <source>
        <dbReference type="ARBA" id="ARBA00022452"/>
    </source>
</evidence>
<evidence type="ECO:0000256" key="4">
    <source>
        <dbReference type="ARBA" id="ARBA00022692"/>
    </source>
</evidence>
<dbReference type="STRING" id="1642647.PSM36_1127"/>
<feature type="domain" description="TonB-dependent receptor plug" evidence="14">
    <location>
        <begin position="45"/>
        <end position="149"/>
    </location>
</feature>
<keyword evidence="4 10" id="KW-0812">Transmembrane</keyword>
<organism evidence="15 16">
    <name type="scientific">Proteiniphilum saccharofermentans</name>
    <dbReference type="NCBI Taxonomy" id="1642647"/>
    <lineage>
        <taxon>Bacteria</taxon>
        <taxon>Pseudomonadati</taxon>
        <taxon>Bacteroidota</taxon>
        <taxon>Bacteroidia</taxon>
        <taxon>Bacteroidales</taxon>
        <taxon>Dysgonomonadaceae</taxon>
        <taxon>Proteiniphilum</taxon>
    </lineage>
</organism>
<comment type="similarity">
    <text evidence="10 11">Belongs to the TonB-dependent receptor family.</text>
</comment>
<proteinExistence type="inferred from homology"/>
<dbReference type="Proteomes" id="UP000187464">
    <property type="component" value="Chromosome I"/>
</dbReference>
<evidence type="ECO:0000256" key="1">
    <source>
        <dbReference type="ARBA" id="ARBA00004571"/>
    </source>
</evidence>
<evidence type="ECO:0000256" key="5">
    <source>
        <dbReference type="ARBA" id="ARBA00022729"/>
    </source>
</evidence>
<dbReference type="InterPro" id="IPR037066">
    <property type="entry name" value="Plug_dom_sf"/>
</dbReference>
<keyword evidence="16" id="KW-1185">Reference proteome</keyword>
<dbReference type="AlphaFoldDB" id="A0A1R3T1M2"/>
<dbReference type="EMBL" id="LT605205">
    <property type="protein sequence ID" value="SCD19952.1"/>
    <property type="molecule type" value="Genomic_DNA"/>
</dbReference>
<dbReference type="GO" id="GO:0009279">
    <property type="term" value="C:cell outer membrane"/>
    <property type="evidence" value="ECO:0007669"/>
    <property type="project" value="UniProtKB-SubCell"/>
</dbReference>
<keyword evidence="3 10" id="KW-1134">Transmembrane beta strand</keyword>
<evidence type="ECO:0000256" key="2">
    <source>
        <dbReference type="ARBA" id="ARBA00022448"/>
    </source>
</evidence>
<dbReference type="GO" id="GO:0015344">
    <property type="term" value="F:siderophore uptake transmembrane transporter activity"/>
    <property type="evidence" value="ECO:0007669"/>
    <property type="project" value="TreeGrafter"/>
</dbReference>
<dbReference type="InterPro" id="IPR012910">
    <property type="entry name" value="Plug_dom"/>
</dbReference>
<dbReference type="Gene3D" id="2.170.130.10">
    <property type="entry name" value="TonB-dependent receptor, plug domain"/>
    <property type="match status" value="1"/>
</dbReference>
<evidence type="ECO:0000313" key="16">
    <source>
        <dbReference type="Proteomes" id="UP000187464"/>
    </source>
</evidence>
<feature type="signal peptide" evidence="12">
    <location>
        <begin position="1"/>
        <end position="21"/>
    </location>
</feature>
<dbReference type="PROSITE" id="PS52016">
    <property type="entry name" value="TONB_DEPENDENT_REC_3"/>
    <property type="match status" value="1"/>
</dbReference>
<evidence type="ECO:0000259" key="14">
    <source>
        <dbReference type="Pfam" id="PF07715"/>
    </source>
</evidence>
<evidence type="ECO:0000256" key="7">
    <source>
        <dbReference type="ARBA" id="ARBA00023136"/>
    </source>
</evidence>
<name>A0A1R3T1M2_9BACT</name>
<dbReference type="CDD" id="cd01347">
    <property type="entry name" value="ligand_gated_channel"/>
    <property type="match status" value="1"/>
</dbReference>
<dbReference type="InterPro" id="IPR036942">
    <property type="entry name" value="Beta-barrel_TonB_sf"/>
</dbReference>
<dbReference type="InterPro" id="IPR000531">
    <property type="entry name" value="Beta-barrel_TonB"/>
</dbReference>
<evidence type="ECO:0000256" key="10">
    <source>
        <dbReference type="PROSITE-ProRule" id="PRU01360"/>
    </source>
</evidence>
<dbReference type="PANTHER" id="PTHR30069:SF29">
    <property type="entry name" value="HEMOGLOBIN AND HEMOGLOBIN-HAPTOGLOBIN-BINDING PROTEIN 1-RELATED"/>
    <property type="match status" value="1"/>
</dbReference>
<evidence type="ECO:0000256" key="6">
    <source>
        <dbReference type="ARBA" id="ARBA00023077"/>
    </source>
</evidence>
<dbReference type="SUPFAM" id="SSF56935">
    <property type="entry name" value="Porins"/>
    <property type="match status" value="1"/>
</dbReference>
<dbReference type="Gene3D" id="2.40.170.20">
    <property type="entry name" value="TonB-dependent receptor, beta-barrel domain"/>
    <property type="match status" value="1"/>
</dbReference>
<feature type="chain" id="PRO_5011983398" evidence="12">
    <location>
        <begin position="22"/>
        <end position="719"/>
    </location>
</feature>
<dbReference type="Pfam" id="PF00593">
    <property type="entry name" value="TonB_dep_Rec_b-barrel"/>
    <property type="match status" value="1"/>
</dbReference>
<evidence type="ECO:0000256" key="8">
    <source>
        <dbReference type="ARBA" id="ARBA00023170"/>
    </source>
</evidence>
<dbReference type="Pfam" id="PF07715">
    <property type="entry name" value="Plug"/>
    <property type="match status" value="1"/>
</dbReference>
<sequence length="719" mass="81007">MNKKFFTGIFALLFTGTLLYAQDSAEQTYDLEEVVVTATRMGLPLKSVPQKVEIIDSKKITTVQADNAADLLKRTVNLDIIQYPGSSSAIGMRGFSPSAHNRNYTLVLIDGKPAGTTNLTSIPTDFIEMIEVVKGPYSVLYGSDAMGGVINIITRKPGDSRTGNISLSAGNFGQTNFNGYASGGISDNVSLALGFSRKAQDKDYRIGKKNLISLSEKEELILDKKSYGDIMTNSQYQINQFMGKLNIGFNDLWSADLSGIFVTSNDIEMPGNYWHSEGLTKKDFDRTNTSVDVRRNTFNNILLISPYYSVYNESNYDNNTDNAFINYKESVKQYGLKLSDTHTWGDFQLIGGIDLDALNVSSERFTDKMTQTDPYRPDHNSFASSVFVQGAYTKDNLFVNAGLRYSYTKFTLEADDFLGNEKKSNNYSNFNPSVGIKYFLTPILNIHASAGNAFYMPDAYKMAGQFEAGGMKYKGNEDLKAETSTSFDFGMNISNNEWLNLDVSYFHAFYKNKIVNETKFDETTNDMYFTFANATNGRMNGLELMFSSDIAKEFGSQNSLELYAGFTHMFNNKFDEIRGKGTPDEKTLTKDILYVRRNTGNFGITFDTNRGFVTRLNARYIGKRLEQDWMFAYDENWNPTSLRPDIKPEDYYTKGDYETTDQVLQHSAHLVFDYSAYYNVTPKARVGISVSNLLDENYTEKDGYNMPGRSIMGSFSYSF</sequence>
<feature type="domain" description="TonB-dependent receptor-like beta-barrel" evidence="13">
    <location>
        <begin position="250"/>
        <end position="693"/>
    </location>
</feature>
<evidence type="ECO:0000259" key="13">
    <source>
        <dbReference type="Pfam" id="PF00593"/>
    </source>
</evidence>
<gene>
    <name evidence="15" type="ORF">PSM36_1127</name>
</gene>
<keyword evidence="2 10" id="KW-0813">Transport</keyword>
<comment type="subcellular location">
    <subcellularLocation>
        <location evidence="1 10">Cell outer membrane</location>
        <topology evidence="1 10">Multi-pass membrane protein</topology>
    </subcellularLocation>
</comment>
<dbReference type="KEGG" id="psac:PSM36_1127"/>
<protein>
    <submittedName>
        <fullName evidence="15">TonB dependent/Ligand-Gated channels</fullName>
    </submittedName>
</protein>